<evidence type="ECO:0000313" key="21">
    <source>
        <dbReference type="EMBL" id="GAB0199066.1"/>
    </source>
</evidence>
<comment type="function">
    <text evidence="14">Involved in the initiation of DNA replication. Also participates in checkpoint controls that ensure DNA replication is completed before mitosis is initiated.</text>
</comment>
<comment type="caution">
    <text evidence="21">The sequence shown here is derived from an EMBL/GenBank/DDBJ whole genome shotgun (WGS) entry which is preliminary data.</text>
</comment>
<dbReference type="Pfam" id="PF09079">
    <property type="entry name" value="WHD_Cdc6"/>
    <property type="match status" value="1"/>
</dbReference>
<dbReference type="FunFam" id="3.40.50.300:FF:000547">
    <property type="entry name" value="Cell division control protein"/>
    <property type="match status" value="1"/>
</dbReference>
<dbReference type="EMBL" id="BAAFJT010000022">
    <property type="protein sequence ID" value="GAB0199066.1"/>
    <property type="molecule type" value="Genomic_DNA"/>
</dbReference>
<gene>
    <name evidence="21" type="ORF">GRJ2_002372000</name>
</gene>
<evidence type="ECO:0000313" key="22">
    <source>
        <dbReference type="Proteomes" id="UP001623348"/>
    </source>
</evidence>
<dbReference type="Pfam" id="PF02205">
    <property type="entry name" value="WH2"/>
    <property type="match status" value="1"/>
</dbReference>
<feature type="compositionally biased region" description="Pro residues" evidence="19">
    <location>
        <begin position="224"/>
        <end position="236"/>
    </location>
</feature>
<dbReference type="SUPFAM" id="SSF52540">
    <property type="entry name" value="P-loop containing nucleoside triphosphate hydrolases"/>
    <property type="match status" value="1"/>
</dbReference>
<evidence type="ECO:0000256" key="5">
    <source>
        <dbReference type="ARBA" id="ARBA00022553"/>
    </source>
</evidence>
<keyword evidence="8" id="KW-0547">Nucleotide-binding</keyword>
<dbReference type="CDD" id="cd22077">
    <property type="entry name" value="WH2_WAS_WASL-2_3"/>
    <property type="match status" value="1"/>
</dbReference>
<keyword evidence="7" id="KW-0235">DNA replication</keyword>
<evidence type="ECO:0000256" key="11">
    <source>
        <dbReference type="ARBA" id="ARBA00022843"/>
    </source>
</evidence>
<evidence type="ECO:0000256" key="15">
    <source>
        <dbReference type="ARBA" id="ARBA00062730"/>
    </source>
</evidence>
<dbReference type="FunFam" id="1.10.10.10:FF:000265">
    <property type="entry name" value="Cell division control protein"/>
    <property type="match status" value="1"/>
</dbReference>
<feature type="compositionally biased region" description="Low complexity" evidence="19">
    <location>
        <begin position="448"/>
        <end position="458"/>
    </location>
</feature>
<comment type="similarity">
    <text evidence="3">Belongs to the CDC6/cdc18 family.</text>
</comment>
<comment type="subcellular location">
    <subcellularLocation>
        <location evidence="2">Cytoplasm</location>
    </subcellularLocation>
    <subcellularLocation>
        <location evidence="1">Nucleus</location>
    </subcellularLocation>
</comment>
<protein>
    <recommendedName>
        <fullName evidence="16">Cell division control protein 6 homolog</fullName>
    </recommendedName>
    <alternativeName>
        <fullName evidence="18">CDC6-related protein</fullName>
    </alternativeName>
    <alternativeName>
        <fullName evidence="17">p62(cdc6)</fullName>
    </alternativeName>
</protein>
<feature type="compositionally biased region" description="Polar residues" evidence="19">
    <location>
        <begin position="161"/>
        <end position="175"/>
    </location>
</feature>
<evidence type="ECO:0000256" key="18">
    <source>
        <dbReference type="ARBA" id="ARBA00082525"/>
    </source>
</evidence>
<dbReference type="InterPro" id="IPR027417">
    <property type="entry name" value="P-loop_NTPase"/>
</dbReference>
<dbReference type="Pfam" id="PF13401">
    <property type="entry name" value="AAA_22"/>
    <property type="match status" value="1"/>
</dbReference>
<evidence type="ECO:0000256" key="16">
    <source>
        <dbReference type="ARBA" id="ARBA00069110"/>
    </source>
</evidence>
<sequence>MPIPPPPPPPPGPPPPPTFSQANTEPPKLSREEQRGRGALLQDICKGTKLKKVTQINDRSAPMLEKPKGSGGGSYSSSSAAIQPKGGLFQGGVPKLRPVGTKESSDSSGKQTLQVPGSRAAAPRPPVPASNSRPQDDADNSRASPPELPRTQRPSLPDLSRPNTAGSTGMKHSSSAPPPPPPGRRATAPPAPPPAHGAKVSSYNREKPLPPTPGQRLPVSRDGPPAPPPIKPPPSPVSIRTGSGAQGQSLAPPPPPYRQPPSVPNGPSSPINESAPELPQRHNSLHRKTPGPLRGLAPPPPASASPSLQSSRPPPPARDPPSRGAAPPPPPPMLRNGGRDAPPPPPPYRLHGSTEPPSRGKPPPPPTRTPAGPPPPPPPVRNGHRDSISTVRAFLDDFESKYSFHPVEDFPAPEEYKYFQRIYPSKTNRATRGAPPLPPIPRHPPHPAMASSSSQHQPTIGFPRRRSARRLAAPPAKSGPGPTAPTALRLSPCPRASGPAEPGRAAPVTRSASTNVLPLSPRKRLGDDNLCNVPRTQPCSPAKRSKENQGRRLLFGDPPASPEKPGSPGLSLRRDGQETPRSLGLSGQPARTRLFRQEGTRYQQAKRVLHAAVPDRLHAREKETGIIRQFLRDHVCGRRPGSLYISGAPGTGKTACVSRILLDCKDELTGSKTIVLNCMSLSSPQGVFPAVAQQLGLPAAAGREGVRRLEKQLTARGPMVLLVLDELDQLESKGQDVLYTLFEWPRLPGSRLVLVGLANALDLTDRSLARLGARPAGSPRLLHFPPYTRDQLTTILQERLGQVAGDPVLDAAALQFCARKVSAVSGDARKALDICRRAVEVVELEVRSQTLLKPLPGGDSPASPVPKRVGLLHVSRVISEVFGDRLAVGGRGTRDAFPLQQKVLLCSLLLLVRHWRAREVTLGKLHDTYSQVCRQQQLPAVDQAECLSLIALLESHGILELKKAKEARLAKVSLKMEEAAVEHALQDAALVGSILAQGLR</sequence>
<feature type="compositionally biased region" description="Pro residues" evidence="19">
    <location>
        <begin position="359"/>
        <end position="380"/>
    </location>
</feature>
<evidence type="ECO:0000256" key="6">
    <source>
        <dbReference type="ARBA" id="ARBA00022618"/>
    </source>
</evidence>
<dbReference type="Pfam" id="PF22606">
    <property type="entry name" value="Cdc6-ORC-like_ATPase_lid"/>
    <property type="match status" value="1"/>
</dbReference>
<evidence type="ECO:0000256" key="19">
    <source>
        <dbReference type="SAM" id="MobiDB-lite"/>
    </source>
</evidence>
<evidence type="ECO:0000256" key="17">
    <source>
        <dbReference type="ARBA" id="ARBA00079122"/>
    </source>
</evidence>
<keyword evidence="12" id="KW-0539">Nucleus</keyword>
<dbReference type="GO" id="GO:0006260">
    <property type="term" value="P:DNA replication"/>
    <property type="evidence" value="ECO:0007669"/>
    <property type="project" value="UniProtKB-KW"/>
</dbReference>
<dbReference type="FunFam" id="1.10.8.60:FF:000058">
    <property type="entry name" value="Cell division control protein"/>
    <property type="match status" value="1"/>
</dbReference>
<keyword evidence="5" id="KW-0597">Phosphoprotein</keyword>
<dbReference type="AlphaFoldDB" id="A0ABC9XNP7"/>
<dbReference type="InterPro" id="IPR036388">
    <property type="entry name" value="WH-like_DNA-bd_sf"/>
</dbReference>
<dbReference type="InterPro" id="IPR003124">
    <property type="entry name" value="WH2_dom"/>
</dbReference>
<keyword evidence="10" id="KW-0067">ATP-binding</keyword>
<dbReference type="PROSITE" id="PS51082">
    <property type="entry name" value="WH2"/>
    <property type="match status" value="1"/>
</dbReference>
<dbReference type="GO" id="GO:0051301">
    <property type="term" value="P:cell division"/>
    <property type="evidence" value="ECO:0007669"/>
    <property type="project" value="UniProtKB-KW"/>
</dbReference>
<feature type="region of interest" description="Disordered" evidence="19">
    <location>
        <begin position="1"/>
        <end position="392"/>
    </location>
</feature>
<dbReference type="Proteomes" id="UP001623348">
    <property type="component" value="Unassembled WGS sequence"/>
</dbReference>
<dbReference type="InterPro" id="IPR050311">
    <property type="entry name" value="ORC1/CDC6"/>
</dbReference>
<keyword evidence="13" id="KW-0131">Cell cycle</keyword>
<proteinExistence type="inferred from homology"/>
<evidence type="ECO:0000256" key="14">
    <source>
        <dbReference type="ARBA" id="ARBA00056036"/>
    </source>
</evidence>
<keyword evidence="22" id="KW-1185">Reference proteome</keyword>
<feature type="compositionally biased region" description="Polar residues" evidence="19">
    <location>
        <begin position="106"/>
        <end position="115"/>
    </location>
</feature>
<feature type="compositionally biased region" description="Pro residues" evidence="19">
    <location>
        <begin position="1"/>
        <end position="18"/>
    </location>
</feature>
<feature type="compositionally biased region" description="Pro residues" evidence="19">
    <location>
        <begin position="251"/>
        <end position="264"/>
    </location>
</feature>
<dbReference type="PANTHER" id="PTHR10763">
    <property type="entry name" value="CELL DIVISION CONTROL PROTEIN 6-RELATED"/>
    <property type="match status" value="1"/>
</dbReference>
<dbReference type="CDD" id="cd00009">
    <property type="entry name" value="AAA"/>
    <property type="match status" value="1"/>
</dbReference>
<dbReference type="InterPro" id="IPR049945">
    <property type="entry name" value="AAA_22"/>
</dbReference>
<evidence type="ECO:0000256" key="10">
    <source>
        <dbReference type="ARBA" id="ARBA00022840"/>
    </source>
</evidence>
<evidence type="ECO:0000256" key="13">
    <source>
        <dbReference type="ARBA" id="ARBA00023306"/>
    </source>
</evidence>
<organism evidence="21 22">
    <name type="scientific">Grus japonensis</name>
    <name type="common">Japanese crane</name>
    <name type="synonym">Red-crowned crane</name>
    <dbReference type="NCBI Taxonomy" id="30415"/>
    <lineage>
        <taxon>Eukaryota</taxon>
        <taxon>Metazoa</taxon>
        <taxon>Chordata</taxon>
        <taxon>Craniata</taxon>
        <taxon>Vertebrata</taxon>
        <taxon>Euteleostomi</taxon>
        <taxon>Archelosauria</taxon>
        <taxon>Archosauria</taxon>
        <taxon>Dinosauria</taxon>
        <taxon>Saurischia</taxon>
        <taxon>Theropoda</taxon>
        <taxon>Coelurosauria</taxon>
        <taxon>Aves</taxon>
        <taxon>Neognathae</taxon>
        <taxon>Neoaves</taxon>
        <taxon>Gruiformes</taxon>
        <taxon>Gruidae</taxon>
        <taxon>Grus</taxon>
    </lineage>
</organism>
<feature type="domain" description="WH2" evidence="20">
    <location>
        <begin position="36"/>
        <end position="53"/>
    </location>
</feature>
<feature type="compositionally biased region" description="Polar residues" evidence="19">
    <location>
        <begin position="238"/>
        <end position="249"/>
    </location>
</feature>
<dbReference type="GO" id="GO:0005634">
    <property type="term" value="C:nucleus"/>
    <property type="evidence" value="ECO:0007669"/>
    <property type="project" value="UniProtKB-SubCell"/>
</dbReference>
<evidence type="ECO:0000256" key="4">
    <source>
        <dbReference type="ARBA" id="ARBA00022490"/>
    </source>
</evidence>
<dbReference type="InterPro" id="IPR003593">
    <property type="entry name" value="AAA+_ATPase"/>
</dbReference>
<dbReference type="SMART" id="SM00246">
    <property type="entry name" value="WH2"/>
    <property type="match status" value="1"/>
</dbReference>
<evidence type="ECO:0000256" key="7">
    <source>
        <dbReference type="ARBA" id="ARBA00022705"/>
    </source>
</evidence>
<dbReference type="SUPFAM" id="SSF46785">
    <property type="entry name" value="Winged helix' DNA-binding domain"/>
    <property type="match status" value="1"/>
</dbReference>
<keyword evidence="11" id="KW-0832">Ubl conjugation</keyword>
<dbReference type="GO" id="GO:0005524">
    <property type="term" value="F:ATP binding"/>
    <property type="evidence" value="ECO:0007669"/>
    <property type="project" value="UniProtKB-KW"/>
</dbReference>
<keyword evidence="4" id="KW-0963">Cytoplasm</keyword>
<evidence type="ECO:0000256" key="8">
    <source>
        <dbReference type="ARBA" id="ARBA00022741"/>
    </source>
</evidence>
<dbReference type="Gene3D" id="3.40.50.300">
    <property type="entry name" value="P-loop containing nucleotide triphosphate hydrolases"/>
    <property type="match status" value="1"/>
</dbReference>
<dbReference type="GO" id="GO:0005819">
    <property type="term" value="C:spindle"/>
    <property type="evidence" value="ECO:0007669"/>
    <property type="project" value="UniProtKB-ARBA"/>
</dbReference>
<accession>A0ABC9XNP7</accession>
<dbReference type="GO" id="GO:0005737">
    <property type="term" value="C:cytoplasm"/>
    <property type="evidence" value="ECO:0007669"/>
    <property type="project" value="UniProtKB-SubCell"/>
</dbReference>
<feature type="compositionally biased region" description="Pro residues" evidence="19">
    <location>
        <begin position="176"/>
        <end position="195"/>
    </location>
</feature>
<dbReference type="PANTHER" id="PTHR10763:SF26">
    <property type="entry name" value="CELL DIVISION CONTROL PROTEIN 6 HOMOLOG"/>
    <property type="match status" value="1"/>
</dbReference>
<dbReference type="InterPro" id="IPR015163">
    <property type="entry name" value="Cdc6_C"/>
</dbReference>
<dbReference type="SMART" id="SM00382">
    <property type="entry name" value="AAA"/>
    <property type="match status" value="1"/>
</dbReference>
<keyword evidence="6 21" id="KW-0132">Cell division</keyword>
<evidence type="ECO:0000256" key="3">
    <source>
        <dbReference type="ARBA" id="ARBA00006184"/>
    </source>
</evidence>
<evidence type="ECO:0000256" key="9">
    <source>
        <dbReference type="ARBA" id="ARBA00022776"/>
    </source>
</evidence>
<reference evidence="21 22" key="1">
    <citation type="submission" date="2024-06" db="EMBL/GenBank/DDBJ databases">
        <title>The draft genome of Grus japonensis, version 3.</title>
        <authorList>
            <person name="Nabeshima K."/>
            <person name="Suzuki S."/>
            <person name="Onuma M."/>
        </authorList>
    </citation>
    <scope>NUCLEOTIDE SEQUENCE [LARGE SCALE GENOMIC DNA]</scope>
    <source>
        <strain evidence="21 22">451A</strain>
    </source>
</reference>
<dbReference type="SMART" id="SM01074">
    <property type="entry name" value="Cdc6_C"/>
    <property type="match status" value="1"/>
</dbReference>
<name>A0ABC9XNP7_GRUJA</name>
<dbReference type="InterPro" id="IPR036390">
    <property type="entry name" value="WH_DNA-bd_sf"/>
</dbReference>
<dbReference type="Gene3D" id="1.10.10.10">
    <property type="entry name" value="Winged helix-like DNA-binding domain superfamily/Winged helix DNA-binding domain"/>
    <property type="match status" value="1"/>
</dbReference>
<evidence type="ECO:0000256" key="12">
    <source>
        <dbReference type="ARBA" id="ARBA00023242"/>
    </source>
</evidence>
<evidence type="ECO:0000259" key="20">
    <source>
        <dbReference type="PROSITE" id="PS51082"/>
    </source>
</evidence>
<dbReference type="InterPro" id="IPR054425">
    <property type="entry name" value="Cdc6_ORC1-like_ATPase_lid"/>
</dbReference>
<evidence type="ECO:0000256" key="1">
    <source>
        <dbReference type="ARBA" id="ARBA00004123"/>
    </source>
</evidence>
<evidence type="ECO:0000256" key="2">
    <source>
        <dbReference type="ARBA" id="ARBA00004496"/>
    </source>
</evidence>
<keyword evidence="9" id="KW-0498">Mitosis</keyword>
<comment type="subunit">
    <text evidence="15">Interacts with PCNA, ORC1, cyclin-CDK. Interacts with HUWE1. Interacts with ANKRD17. Interacts with GRWD1; origin binding of GRWD1 is dependent on CDC6. Interacts with CDT1; are mutually dependent on one another for loading MCM complexes onto chromatin. Interacts with TTC4. Interacts (via Cy motif) with CCNF; the interaction takes place during G2 and M phase. Interacts with CDH1.</text>
</comment>
<feature type="region of interest" description="Disordered" evidence="19">
    <location>
        <begin position="423"/>
        <end position="588"/>
    </location>
</feature>
<dbReference type="Gene3D" id="1.10.8.60">
    <property type="match status" value="1"/>
</dbReference>